<gene>
    <name evidence="1" type="primary">Afdn_0</name>
    <name evidence="1" type="ORF">N1851_016921</name>
</gene>
<reference evidence="1" key="1">
    <citation type="journal article" date="2023" name="Front. Mar. Sci.">
        <title>A new Merluccius polli reference genome to investigate the effects of global change in West African waters.</title>
        <authorList>
            <person name="Mateo J.L."/>
            <person name="Blanco-Fernandez C."/>
            <person name="Garcia-Vazquez E."/>
            <person name="Machado-Schiaffino G."/>
        </authorList>
    </citation>
    <scope>NUCLEOTIDE SEQUENCE</scope>
    <source>
        <strain evidence="1">C29</strain>
        <tissue evidence="1">Fin</tissue>
    </source>
</reference>
<evidence type="ECO:0000313" key="2">
    <source>
        <dbReference type="Proteomes" id="UP001174136"/>
    </source>
</evidence>
<organism evidence="1 2">
    <name type="scientific">Merluccius polli</name>
    <name type="common">Benguela hake</name>
    <name type="synonym">Merluccius cadenati</name>
    <dbReference type="NCBI Taxonomy" id="89951"/>
    <lineage>
        <taxon>Eukaryota</taxon>
        <taxon>Metazoa</taxon>
        <taxon>Chordata</taxon>
        <taxon>Craniata</taxon>
        <taxon>Vertebrata</taxon>
        <taxon>Euteleostomi</taxon>
        <taxon>Actinopterygii</taxon>
        <taxon>Neopterygii</taxon>
        <taxon>Teleostei</taxon>
        <taxon>Neoteleostei</taxon>
        <taxon>Acanthomorphata</taxon>
        <taxon>Zeiogadaria</taxon>
        <taxon>Gadariae</taxon>
        <taxon>Gadiformes</taxon>
        <taxon>Gadoidei</taxon>
        <taxon>Merlucciidae</taxon>
        <taxon>Merluccius</taxon>
    </lineage>
</organism>
<sequence>MAHRKALQRVINTAQRIIGHPLPSLQDLYSTRCLRKARSILKDSSHPGHRVFQLLPSGRRFRMLKTQTNRIRDGFYNRAIALLNENSRHICDILSRSREDPHGFVMSGSREEERRKLADIINHWNANRLDLFEISQPTEAGKINAVFGLAPIPLLIEKNRKQEASRKCLLCGDRSTSWGLSGEAQQKRMTCFSFVNPVGSCFHNHCFLKSQFYAIWF</sequence>
<dbReference type="Proteomes" id="UP001174136">
    <property type="component" value="Unassembled WGS sequence"/>
</dbReference>
<comment type="caution">
    <text evidence="1">The sequence shown here is derived from an EMBL/GenBank/DDBJ whole genome shotgun (WGS) entry which is preliminary data.</text>
</comment>
<evidence type="ECO:0000313" key="1">
    <source>
        <dbReference type="EMBL" id="KAK0144708.1"/>
    </source>
</evidence>
<name>A0AA47P1R9_MERPO</name>
<keyword evidence="2" id="KW-1185">Reference proteome</keyword>
<proteinExistence type="predicted"/>
<dbReference type="AlphaFoldDB" id="A0AA47P1R9"/>
<accession>A0AA47P1R9</accession>
<dbReference type="EMBL" id="JAOPHQ010003060">
    <property type="protein sequence ID" value="KAK0144708.1"/>
    <property type="molecule type" value="Genomic_DNA"/>
</dbReference>
<protein>
    <submittedName>
        <fullName evidence="1">Afadin</fullName>
    </submittedName>
</protein>